<comment type="caution">
    <text evidence="5">The sequence shown here is derived from an EMBL/GenBank/DDBJ whole genome shotgun (WGS) entry which is preliminary data.</text>
</comment>
<accession>A0A264W2G3</accession>
<dbReference type="InterPro" id="IPR009003">
    <property type="entry name" value="Peptidase_S1_PA"/>
</dbReference>
<feature type="region of interest" description="Disordered" evidence="4">
    <location>
        <begin position="65"/>
        <end position="110"/>
    </location>
</feature>
<evidence type="ECO:0000256" key="1">
    <source>
        <dbReference type="ARBA" id="ARBA00022670"/>
    </source>
</evidence>
<gene>
    <name evidence="5" type="ORF">CF394_11130</name>
</gene>
<dbReference type="Proteomes" id="UP000217065">
    <property type="component" value="Unassembled WGS sequence"/>
</dbReference>
<dbReference type="Gene3D" id="2.40.10.120">
    <property type="match status" value="1"/>
</dbReference>
<organism evidence="5 6">
    <name type="scientific">Tetzosporium hominis</name>
    <dbReference type="NCBI Taxonomy" id="2020506"/>
    <lineage>
        <taxon>Bacteria</taxon>
        <taxon>Bacillati</taxon>
        <taxon>Bacillota</taxon>
        <taxon>Bacilli</taxon>
        <taxon>Bacillales</taxon>
        <taxon>Caryophanaceae</taxon>
        <taxon>Tetzosporium</taxon>
    </lineage>
</organism>
<dbReference type="PANTHER" id="PTHR43343">
    <property type="entry name" value="PEPTIDASE S12"/>
    <property type="match status" value="1"/>
</dbReference>
<name>A0A264W2G3_9BACL</name>
<dbReference type="PRINTS" id="PR00834">
    <property type="entry name" value="PROTEASES2C"/>
</dbReference>
<dbReference type="PANTHER" id="PTHR43343:SF3">
    <property type="entry name" value="PROTEASE DO-LIKE 8, CHLOROPLASTIC"/>
    <property type="match status" value="1"/>
</dbReference>
<keyword evidence="6" id="KW-1185">Reference proteome</keyword>
<evidence type="ECO:0000313" key="5">
    <source>
        <dbReference type="EMBL" id="OZS77751.1"/>
    </source>
</evidence>
<dbReference type="SUPFAM" id="SSF50494">
    <property type="entry name" value="Trypsin-like serine proteases"/>
    <property type="match status" value="1"/>
</dbReference>
<evidence type="ECO:0000256" key="4">
    <source>
        <dbReference type="SAM" id="MobiDB-lite"/>
    </source>
</evidence>
<proteinExistence type="predicted"/>
<keyword evidence="1" id="KW-0645">Protease</keyword>
<reference evidence="5 6" key="1">
    <citation type="submission" date="2017-07" db="EMBL/GenBank/DDBJ databases">
        <title>Tetzosporium hominis gen.nov. sp.nov.</title>
        <authorList>
            <person name="Tetz G."/>
            <person name="Tetz V."/>
        </authorList>
    </citation>
    <scope>NUCLEOTIDE SEQUENCE [LARGE SCALE GENOMIC DNA]</scope>
    <source>
        <strain evidence="5 6">VT-49</strain>
    </source>
</reference>
<dbReference type="GO" id="GO:0006508">
    <property type="term" value="P:proteolysis"/>
    <property type="evidence" value="ECO:0007669"/>
    <property type="project" value="UniProtKB-KW"/>
</dbReference>
<evidence type="ECO:0000256" key="2">
    <source>
        <dbReference type="ARBA" id="ARBA00022801"/>
    </source>
</evidence>
<feature type="compositionally biased region" description="Acidic residues" evidence="4">
    <location>
        <begin position="97"/>
        <end position="110"/>
    </location>
</feature>
<evidence type="ECO:0000256" key="3">
    <source>
        <dbReference type="ARBA" id="ARBA00022825"/>
    </source>
</evidence>
<evidence type="ECO:0008006" key="7">
    <source>
        <dbReference type="Google" id="ProtNLM"/>
    </source>
</evidence>
<keyword evidence="2" id="KW-0378">Hydrolase</keyword>
<sequence length="450" mass="49749">MTSNKLMTPDKGDRPMTRRRTQRKKRFAKRFIPLLILPLVLVIGYLLVQSFLLPDQQVENEIVAPTPEQPIEETDDTEVEEPEQTEEESSEPVAQEPAEEEETEYESVTEVEVVVDTEKANETEKENEASLVLANATAAVYTLYSAEAQGSAFLYNTKGDLVTNAHVVQDSKEISVVNSNGQTFTGYVIGKSQSVDFAVVRVPQLAGKEPLKMASAMAAVGDAVTAIGSPRNKPNVATTGEITATNVTIDNGYLYDQLYEMNAQIEPGSSGGPLFSNKTGAVIGINSIVQTENPAIGYAMPIHLVMGLAAQYISEADAKGEDAFKPEEPVVEPIPFTEEYLTQYVYDFNQSLFYYLTDETLTYYNYFFQSQEVADSIVPAYRADIMSKVTTLDYRSPVIQSIDIGDTSSTVVFDIIVADTSTEEPTLYQRTFTMEVVIDEFGDYRISTLQ</sequence>
<keyword evidence="3" id="KW-0720">Serine protease</keyword>
<dbReference type="Pfam" id="PF13365">
    <property type="entry name" value="Trypsin_2"/>
    <property type="match status" value="1"/>
</dbReference>
<evidence type="ECO:0000313" key="6">
    <source>
        <dbReference type="Proteomes" id="UP000217065"/>
    </source>
</evidence>
<protein>
    <recommendedName>
        <fullName evidence="7">Serine protease</fullName>
    </recommendedName>
</protein>
<dbReference type="EMBL" id="NOKQ01000220">
    <property type="protein sequence ID" value="OZS77751.1"/>
    <property type="molecule type" value="Genomic_DNA"/>
</dbReference>
<dbReference type="InterPro" id="IPR001940">
    <property type="entry name" value="Peptidase_S1C"/>
</dbReference>
<dbReference type="GO" id="GO:0004252">
    <property type="term" value="F:serine-type endopeptidase activity"/>
    <property type="evidence" value="ECO:0007669"/>
    <property type="project" value="InterPro"/>
</dbReference>
<dbReference type="InterPro" id="IPR051201">
    <property type="entry name" value="Chloro_Bact_Ser_Proteases"/>
</dbReference>
<feature type="region of interest" description="Disordered" evidence="4">
    <location>
        <begin position="1"/>
        <end position="22"/>
    </location>
</feature>
<feature type="compositionally biased region" description="Acidic residues" evidence="4">
    <location>
        <begin position="70"/>
        <end position="90"/>
    </location>
</feature>
<dbReference type="AlphaFoldDB" id="A0A264W2G3"/>